<feature type="region of interest" description="Disordered" evidence="5">
    <location>
        <begin position="371"/>
        <end position="400"/>
    </location>
</feature>
<organism evidence="7 8">
    <name type="scientific">Durusdinium trenchii</name>
    <dbReference type="NCBI Taxonomy" id="1381693"/>
    <lineage>
        <taxon>Eukaryota</taxon>
        <taxon>Sar</taxon>
        <taxon>Alveolata</taxon>
        <taxon>Dinophyceae</taxon>
        <taxon>Suessiales</taxon>
        <taxon>Symbiodiniaceae</taxon>
        <taxon>Durusdinium</taxon>
    </lineage>
</organism>
<evidence type="ECO:0000256" key="3">
    <source>
        <dbReference type="ARBA" id="ARBA00022806"/>
    </source>
</evidence>
<feature type="compositionally biased region" description="Basic and acidic residues" evidence="5">
    <location>
        <begin position="371"/>
        <end position="382"/>
    </location>
</feature>
<dbReference type="Proteomes" id="UP001642484">
    <property type="component" value="Unassembled WGS sequence"/>
</dbReference>
<protein>
    <recommendedName>
        <fullName evidence="6">Helicase C-terminal domain-containing protein</fullName>
    </recommendedName>
</protein>
<sequence>MLQKGQLLVFVKSIASAEELSQNFQDFLGKKTEFLHGDLDQGERMRILKNVRKRVVDVLIATDVAARGLDLPSIFTVVSYDAARDIETHTHRIGRTGRAGAEGQAYTLLTNDDQNKKMAALLVENLEQAKQVVPEDLKGLAMKYGPFRAAKLEGRSFLGKKKGGKELAKRLDKEADQLAELGAFRMQGQVLANAHMHAAGIHVPPVAAPVPAAAPAPVVPLPGALGEAGPYKKGDVVAREPTALPAGSVHIGERGVVPAGVGSILVKKHWMRTSDIPRGDRSTYEHECLSRILESMVMVDQLNAPALQSAELLRRRLQVIREAHRISPGQPDYSASDVMMGWKYRRSGQGIDSTLAAHVANELKAEAAIAKEARKAREEQAARRKGRNPKKGAAEGGGEG</sequence>
<dbReference type="PROSITE" id="PS51194">
    <property type="entry name" value="HELICASE_CTER"/>
    <property type="match status" value="1"/>
</dbReference>
<evidence type="ECO:0000313" key="8">
    <source>
        <dbReference type="Proteomes" id="UP001642484"/>
    </source>
</evidence>
<dbReference type="InterPro" id="IPR001650">
    <property type="entry name" value="Helicase_C-like"/>
</dbReference>
<dbReference type="SUPFAM" id="SSF52540">
    <property type="entry name" value="P-loop containing nucleoside triphosphate hydrolases"/>
    <property type="match status" value="1"/>
</dbReference>
<evidence type="ECO:0000259" key="6">
    <source>
        <dbReference type="PROSITE" id="PS51194"/>
    </source>
</evidence>
<dbReference type="Gene3D" id="3.40.50.300">
    <property type="entry name" value="P-loop containing nucleotide triphosphate hydrolases"/>
    <property type="match status" value="1"/>
</dbReference>
<name>A0ABP0NJG9_9DINO</name>
<dbReference type="EMBL" id="CAXAMN010021838">
    <property type="protein sequence ID" value="CAK9063927.1"/>
    <property type="molecule type" value="Genomic_DNA"/>
</dbReference>
<dbReference type="PANTHER" id="PTHR47959:SF1">
    <property type="entry name" value="ATP-DEPENDENT RNA HELICASE DBPA"/>
    <property type="match status" value="1"/>
</dbReference>
<comment type="caution">
    <text evidence="7">The sequence shown here is derived from an EMBL/GenBank/DDBJ whole genome shotgun (WGS) entry which is preliminary data.</text>
</comment>
<dbReference type="CDD" id="cd18787">
    <property type="entry name" value="SF2_C_DEAD"/>
    <property type="match status" value="1"/>
</dbReference>
<dbReference type="InterPro" id="IPR050079">
    <property type="entry name" value="DEAD_box_RNA_helicase"/>
</dbReference>
<evidence type="ECO:0000256" key="2">
    <source>
        <dbReference type="ARBA" id="ARBA00022801"/>
    </source>
</evidence>
<feature type="domain" description="Helicase C-terminal" evidence="6">
    <location>
        <begin position="1"/>
        <end position="141"/>
    </location>
</feature>
<reference evidence="7 8" key="1">
    <citation type="submission" date="2024-02" db="EMBL/GenBank/DDBJ databases">
        <authorList>
            <person name="Chen Y."/>
            <person name="Shah S."/>
            <person name="Dougan E. K."/>
            <person name="Thang M."/>
            <person name="Chan C."/>
        </authorList>
    </citation>
    <scope>NUCLEOTIDE SEQUENCE [LARGE SCALE GENOMIC DNA]</scope>
</reference>
<dbReference type="PANTHER" id="PTHR47959">
    <property type="entry name" value="ATP-DEPENDENT RNA HELICASE RHLE-RELATED"/>
    <property type="match status" value="1"/>
</dbReference>
<evidence type="ECO:0000313" key="7">
    <source>
        <dbReference type="EMBL" id="CAK9063927.1"/>
    </source>
</evidence>
<keyword evidence="3" id="KW-0347">Helicase</keyword>
<dbReference type="InterPro" id="IPR027417">
    <property type="entry name" value="P-loop_NTPase"/>
</dbReference>
<keyword evidence="4" id="KW-0067">ATP-binding</keyword>
<keyword evidence="8" id="KW-1185">Reference proteome</keyword>
<evidence type="ECO:0000256" key="5">
    <source>
        <dbReference type="SAM" id="MobiDB-lite"/>
    </source>
</evidence>
<keyword evidence="2" id="KW-0378">Hydrolase</keyword>
<gene>
    <name evidence="7" type="ORF">CCMP2556_LOCUS31396</name>
</gene>
<proteinExistence type="predicted"/>
<accession>A0ABP0NJG9</accession>
<dbReference type="SMART" id="SM00490">
    <property type="entry name" value="HELICc"/>
    <property type="match status" value="1"/>
</dbReference>
<keyword evidence="1" id="KW-0547">Nucleotide-binding</keyword>
<evidence type="ECO:0000256" key="1">
    <source>
        <dbReference type="ARBA" id="ARBA00022741"/>
    </source>
</evidence>
<dbReference type="Pfam" id="PF00271">
    <property type="entry name" value="Helicase_C"/>
    <property type="match status" value="1"/>
</dbReference>
<evidence type="ECO:0000256" key="4">
    <source>
        <dbReference type="ARBA" id="ARBA00022840"/>
    </source>
</evidence>